<dbReference type="NCBIfam" id="TIGR00131">
    <property type="entry name" value="gal_kin"/>
    <property type="match status" value="1"/>
</dbReference>
<dbReference type="InterPro" id="IPR036554">
    <property type="entry name" value="GHMP_kinase_C_sf"/>
</dbReference>
<feature type="domain" description="GHMP kinase C-terminal" evidence="13">
    <location>
        <begin position="311"/>
        <end position="368"/>
    </location>
</feature>
<dbReference type="GO" id="GO:0005829">
    <property type="term" value="C:cytosol"/>
    <property type="evidence" value="ECO:0007669"/>
    <property type="project" value="TreeGrafter"/>
</dbReference>
<dbReference type="PRINTS" id="PR00959">
    <property type="entry name" value="MEVGALKINASE"/>
</dbReference>
<dbReference type="InterPro" id="IPR000705">
    <property type="entry name" value="Galactokinase"/>
</dbReference>
<gene>
    <name evidence="15" type="primary">galK</name>
    <name evidence="15" type="ORF">HGG74_17265</name>
</gene>
<dbReference type="EMBL" id="JAAZSQ010000021">
    <property type="protein sequence ID" value="NKX56244.1"/>
    <property type="molecule type" value="Genomic_DNA"/>
</dbReference>
<keyword evidence="9" id="KW-0299">Galactose metabolism</keyword>
<dbReference type="InterPro" id="IPR006203">
    <property type="entry name" value="GHMP_knse_ATP-bd_CS"/>
</dbReference>
<dbReference type="GO" id="GO:0005524">
    <property type="term" value="F:ATP binding"/>
    <property type="evidence" value="ECO:0007669"/>
    <property type="project" value="UniProtKB-UniRule"/>
</dbReference>
<dbReference type="Gene3D" id="3.30.230.10">
    <property type="match status" value="1"/>
</dbReference>
<evidence type="ECO:0000256" key="10">
    <source>
        <dbReference type="ARBA" id="ARBA00023277"/>
    </source>
</evidence>
<evidence type="ECO:0000313" key="16">
    <source>
        <dbReference type="Proteomes" id="UP000544090"/>
    </source>
</evidence>
<evidence type="ECO:0000256" key="1">
    <source>
        <dbReference type="ARBA" id="ARBA00006566"/>
    </source>
</evidence>
<evidence type="ECO:0000256" key="5">
    <source>
        <dbReference type="ARBA" id="ARBA00022741"/>
    </source>
</evidence>
<dbReference type="PIRSF" id="PIRSF000530">
    <property type="entry name" value="Galactokinase"/>
    <property type="match status" value="1"/>
</dbReference>
<keyword evidence="4" id="KW-0479">Metal-binding</keyword>
<keyword evidence="2" id="KW-0963">Cytoplasm</keyword>
<dbReference type="InterPro" id="IPR013750">
    <property type="entry name" value="GHMP_kinase_C_dom"/>
</dbReference>
<dbReference type="InterPro" id="IPR019741">
    <property type="entry name" value="Galactokinase_CS"/>
</dbReference>
<evidence type="ECO:0000256" key="8">
    <source>
        <dbReference type="ARBA" id="ARBA00022842"/>
    </source>
</evidence>
<keyword evidence="5" id="KW-0547">Nucleotide-binding</keyword>
<evidence type="ECO:0000313" key="15">
    <source>
        <dbReference type="EMBL" id="NKX56244.1"/>
    </source>
</evidence>
<proteinExistence type="inferred from homology"/>
<name>A0A7X6K6Q6_9MICC</name>
<evidence type="ECO:0000256" key="3">
    <source>
        <dbReference type="ARBA" id="ARBA00022679"/>
    </source>
</evidence>
<feature type="domain" description="Galactokinase N-terminal" evidence="14">
    <location>
        <begin position="14"/>
        <end position="62"/>
    </location>
</feature>
<reference evidence="15 16" key="1">
    <citation type="submission" date="2020-04" db="EMBL/GenBank/DDBJ databases">
        <title>Arthrobacter sp. nov.</title>
        <authorList>
            <person name="Liu S."/>
        </authorList>
    </citation>
    <scope>NUCLEOTIDE SEQUENCE [LARGE SCALE GENOMIC DNA]</scope>
    <source>
        <strain evidence="15 16">E918</strain>
    </source>
</reference>
<evidence type="ECO:0000259" key="14">
    <source>
        <dbReference type="Pfam" id="PF10509"/>
    </source>
</evidence>
<dbReference type="Proteomes" id="UP000544090">
    <property type="component" value="Unassembled WGS sequence"/>
</dbReference>
<dbReference type="FunFam" id="3.30.230.10:FF:000017">
    <property type="entry name" value="Galactokinase"/>
    <property type="match status" value="1"/>
</dbReference>
<dbReference type="Pfam" id="PF08544">
    <property type="entry name" value="GHMP_kinases_C"/>
    <property type="match status" value="1"/>
</dbReference>
<evidence type="ECO:0000259" key="13">
    <source>
        <dbReference type="Pfam" id="PF08544"/>
    </source>
</evidence>
<keyword evidence="6 15" id="KW-0418">Kinase</keyword>
<dbReference type="EC" id="2.7.1.6" evidence="11"/>
<dbReference type="SUPFAM" id="SSF54211">
    <property type="entry name" value="Ribosomal protein S5 domain 2-like"/>
    <property type="match status" value="1"/>
</dbReference>
<dbReference type="Pfam" id="PF10509">
    <property type="entry name" value="GalKase_gal_bdg"/>
    <property type="match status" value="1"/>
</dbReference>
<dbReference type="PANTHER" id="PTHR10457">
    <property type="entry name" value="MEVALONATE KINASE/GALACTOKINASE"/>
    <property type="match status" value="1"/>
</dbReference>
<dbReference type="Pfam" id="PF00288">
    <property type="entry name" value="GHMP_kinases_N"/>
    <property type="match status" value="1"/>
</dbReference>
<dbReference type="FunFam" id="3.30.70.890:FF:000001">
    <property type="entry name" value="Galactokinase"/>
    <property type="match status" value="1"/>
</dbReference>
<dbReference type="PRINTS" id="PR00473">
    <property type="entry name" value="GALCTOKINASE"/>
</dbReference>
<comment type="similarity">
    <text evidence="1">Belongs to the GHMP kinase family. GalK subfamily.</text>
</comment>
<evidence type="ECO:0000256" key="7">
    <source>
        <dbReference type="ARBA" id="ARBA00022840"/>
    </source>
</evidence>
<keyword evidence="3 15" id="KW-0808">Transferase</keyword>
<dbReference type="RefSeq" id="WP_168488378.1">
    <property type="nucleotide sequence ID" value="NZ_JAAZSQ010000021.1"/>
</dbReference>
<evidence type="ECO:0000256" key="4">
    <source>
        <dbReference type="ARBA" id="ARBA00022723"/>
    </source>
</evidence>
<dbReference type="GO" id="GO:0006012">
    <property type="term" value="P:galactose metabolic process"/>
    <property type="evidence" value="ECO:0007669"/>
    <property type="project" value="UniProtKB-UniRule"/>
</dbReference>
<dbReference type="InterPro" id="IPR019539">
    <property type="entry name" value="GalKase_N"/>
</dbReference>
<dbReference type="InterPro" id="IPR006206">
    <property type="entry name" value="Mevalonate/galactokinase"/>
</dbReference>
<dbReference type="Gene3D" id="3.30.70.890">
    <property type="entry name" value="GHMP kinase, C-terminal domain"/>
    <property type="match status" value="1"/>
</dbReference>
<dbReference type="PANTHER" id="PTHR10457:SF7">
    <property type="entry name" value="GALACTOKINASE-RELATED"/>
    <property type="match status" value="1"/>
</dbReference>
<keyword evidence="7" id="KW-0067">ATP-binding</keyword>
<evidence type="ECO:0000256" key="11">
    <source>
        <dbReference type="NCBIfam" id="TIGR00131"/>
    </source>
</evidence>
<feature type="domain" description="GHMP kinase N-terminal" evidence="12">
    <location>
        <begin position="102"/>
        <end position="188"/>
    </location>
</feature>
<dbReference type="SUPFAM" id="SSF55060">
    <property type="entry name" value="GHMP Kinase, C-terminal domain"/>
    <property type="match status" value="1"/>
</dbReference>
<keyword evidence="16" id="KW-1185">Reference proteome</keyword>
<evidence type="ECO:0000256" key="6">
    <source>
        <dbReference type="ARBA" id="ARBA00022777"/>
    </source>
</evidence>
<evidence type="ECO:0000256" key="9">
    <source>
        <dbReference type="ARBA" id="ARBA00023144"/>
    </source>
</evidence>
<keyword evidence="8" id="KW-0460">Magnesium</keyword>
<dbReference type="InterPro" id="IPR014721">
    <property type="entry name" value="Ribsml_uS5_D2-typ_fold_subgr"/>
</dbReference>
<dbReference type="InterPro" id="IPR020568">
    <property type="entry name" value="Ribosomal_Su5_D2-typ_SF"/>
</dbReference>
<dbReference type="AlphaFoldDB" id="A0A7X6K6Q6"/>
<dbReference type="PROSITE" id="PS00627">
    <property type="entry name" value="GHMP_KINASES_ATP"/>
    <property type="match status" value="1"/>
</dbReference>
<protein>
    <recommendedName>
        <fullName evidence="11">Galactokinase</fullName>
        <ecNumber evidence="11">2.7.1.6</ecNumber>
    </recommendedName>
</protein>
<keyword evidence="10" id="KW-0119">Carbohydrate metabolism</keyword>
<organism evidence="15 16">
    <name type="scientific">Arthrobacter mobilis</name>
    <dbReference type="NCBI Taxonomy" id="2724944"/>
    <lineage>
        <taxon>Bacteria</taxon>
        <taxon>Bacillati</taxon>
        <taxon>Actinomycetota</taxon>
        <taxon>Actinomycetes</taxon>
        <taxon>Micrococcales</taxon>
        <taxon>Micrococcaceae</taxon>
        <taxon>Arthrobacter</taxon>
    </lineage>
</organism>
<dbReference type="GO" id="GO:0004335">
    <property type="term" value="F:galactokinase activity"/>
    <property type="evidence" value="ECO:0007669"/>
    <property type="project" value="UniProtKB-UniRule"/>
</dbReference>
<evidence type="ECO:0000256" key="2">
    <source>
        <dbReference type="ARBA" id="ARBA00022490"/>
    </source>
</evidence>
<dbReference type="GO" id="GO:0046872">
    <property type="term" value="F:metal ion binding"/>
    <property type="evidence" value="ECO:0007669"/>
    <property type="project" value="UniProtKB-KW"/>
</dbReference>
<evidence type="ECO:0000259" key="12">
    <source>
        <dbReference type="Pfam" id="PF00288"/>
    </source>
</evidence>
<sequence>MAEPDRSPAGLADEFARIFGHRPEGIWAGPGRVNLIGEHTDYNAGYVLPFAIDRQTCVAVARRADRSVRLATMLSPHEVSAAELDEAGPGRPGGRARDWTAYPLGVAWALGEAGVDVPGFEMLVDSTVPVGAGLSSSAALECAAALALAELAGAGLSLPQLAAAGQRAENDVVGAPTGIMDQTASLLGREGAAVFLDCRSGRTETVPLRLEAAGLDCLVIDTKVSHAHADGGYADRRAACERAAALLGVGALRDLAVSDLPAVRRRLDGTAFRRVRHVVTENARVLEAVRLLRGPGPLAVGGVLDAGHASLREDFEVSCPELDLAVEAARAAGAAGARMTGGGFGGCVLALVPHARLAAVSTAVADAFAGRGYAAPEAFTVRPSAGARRLS</sequence>
<dbReference type="PROSITE" id="PS00106">
    <property type="entry name" value="GALACTOKINASE"/>
    <property type="match status" value="1"/>
</dbReference>
<dbReference type="InterPro" id="IPR006204">
    <property type="entry name" value="GHMP_kinase_N_dom"/>
</dbReference>
<comment type="caution">
    <text evidence="15">The sequence shown here is derived from an EMBL/GenBank/DDBJ whole genome shotgun (WGS) entry which is preliminary data.</text>
</comment>
<accession>A0A7X6K6Q6</accession>